<dbReference type="Pfam" id="PF00892">
    <property type="entry name" value="EamA"/>
    <property type="match status" value="1"/>
</dbReference>
<feature type="transmembrane region" description="Helical" evidence="6">
    <location>
        <begin position="198"/>
        <end position="218"/>
    </location>
</feature>
<feature type="transmembrane region" description="Helical" evidence="6">
    <location>
        <begin position="174"/>
        <end position="192"/>
    </location>
</feature>
<evidence type="ECO:0000256" key="5">
    <source>
        <dbReference type="ARBA" id="ARBA00023136"/>
    </source>
</evidence>
<accession>A0A0P0Z3N4</accession>
<feature type="transmembrane region" description="Helical" evidence="6">
    <location>
        <begin position="230"/>
        <end position="251"/>
    </location>
</feature>
<protein>
    <submittedName>
        <fullName evidence="8">Permease</fullName>
    </submittedName>
</protein>
<feature type="transmembrane region" description="Helical" evidence="6">
    <location>
        <begin position="257"/>
        <end position="276"/>
    </location>
</feature>
<feature type="transmembrane region" description="Helical" evidence="6">
    <location>
        <begin position="38"/>
        <end position="56"/>
    </location>
</feature>
<keyword evidence="4 6" id="KW-1133">Transmembrane helix</keyword>
<keyword evidence="3 6" id="KW-0812">Transmembrane</keyword>
<dbReference type="EMBL" id="LC066377">
    <property type="protein sequence ID" value="BAT28503.1"/>
    <property type="molecule type" value="Genomic_DNA"/>
</dbReference>
<dbReference type="InterPro" id="IPR000620">
    <property type="entry name" value="EamA_dom"/>
</dbReference>
<feature type="transmembrane region" description="Helical" evidence="6">
    <location>
        <begin position="68"/>
        <end position="88"/>
    </location>
</feature>
<organism evidence="8">
    <name type="scientific">Aureimonas frigidaquae</name>
    <dbReference type="NCBI Taxonomy" id="424757"/>
    <lineage>
        <taxon>Bacteria</taxon>
        <taxon>Pseudomonadati</taxon>
        <taxon>Pseudomonadota</taxon>
        <taxon>Alphaproteobacteria</taxon>
        <taxon>Hyphomicrobiales</taxon>
        <taxon>Aurantimonadaceae</taxon>
        <taxon>Aureimonas</taxon>
    </lineage>
</organism>
<evidence type="ECO:0000259" key="7">
    <source>
        <dbReference type="Pfam" id="PF00892"/>
    </source>
</evidence>
<evidence type="ECO:0000256" key="3">
    <source>
        <dbReference type="ARBA" id="ARBA00022692"/>
    </source>
</evidence>
<evidence type="ECO:0000313" key="8">
    <source>
        <dbReference type="EMBL" id="BAT28503.1"/>
    </source>
</evidence>
<dbReference type="InterPro" id="IPR037185">
    <property type="entry name" value="EmrE-like"/>
</dbReference>
<keyword evidence="2" id="KW-1003">Cell membrane</keyword>
<name>A0A0P0Z3N4_9HYPH</name>
<comment type="subcellular location">
    <subcellularLocation>
        <location evidence="1">Cell membrane</location>
        <topology evidence="1">Multi-pass membrane protein</topology>
    </subcellularLocation>
</comment>
<feature type="domain" description="EamA" evidence="7">
    <location>
        <begin position="143"/>
        <end position="275"/>
    </location>
</feature>
<dbReference type="InterPro" id="IPR050638">
    <property type="entry name" value="AA-Vitamin_Transporters"/>
</dbReference>
<sequence>MAPSRGLSTGVALCLVSILCIQLGSALSAGLIREIGPATAAFLRFSVAAVVLALVVRPRFLAFDRRQWTAAVGLGIAMAGMTFCFFSAIERIPLGLAVAIDFLGPLAVAAFGLGGWRLVWPAAAFIGVLFLSHDGTGWVGEPLGMLFAAGAGTGWAAYIILMKRSSVLFEGLDGLAASLLVAALASAPFGILSARSGLSVDMFGAIVGIAFLVPLLPYAMELTALRRMPVVAFGILMSLEPAAASLVGAAMLDQPLALLQIVGTALVVVASVGVTLSGRQGDAA</sequence>
<evidence type="ECO:0000256" key="1">
    <source>
        <dbReference type="ARBA" id="ARBA00004651"/>
    </source>
</evidence>
<keyword evidence="5 6" id="KW-0472">Membrane</keyword>
<dbReference type="AlphaFoldDB" id="A0A0P0Z3N4"/>
<reference evidence="8" key="1">
    <citation type="journal article" date="2015" name="Proc. Natl. Acad. Sci. U.S.A.">
        <title>Bacterial clade with the ribosomal RNA operon on a small plasmid rather than the chromosome.</title>
        <authorList>
            <person name="Anda M."/>
            <person name="Ohtsubo Y."/>
            <person name="Okubo T."/>
            <person name="Sugawara M."/>
            <person name="Nagata Y."/>
            <person name="Tsuda M."/>
            <person name="Minamisawa K."/>
            <person name="Mitsui H."/>
        </authorList>
    </citation>
    <scope>NUCLEOTIDE SEQUENCE</scope>
    <source>
        <strain evidence="8">JCM 14755</strain>
    </source>
</reference>
<evidence type="ECO:0000256" key="6">
    <source>
        <dbReference type="SAM" id="Phobius"/>
    </source>
</evidence>
<proteinExistence type="predicted"/>
<dbReference type="GO" id="GO:0005886">
    <property type="term" value="C:plasma membrane"/>
    <property type="evidence" value="ECO:0007669"/>
    <property type="project" value="UniProtKB-SubCell"/>
</dbReference>
<feature type="transmembrane region" description="Helical" evidence="6">
    <location>
        <begin position="145"/>
        <end position="162"/>
    </location>
</feature>
<dbReference type="PANTHER" id="PTHR32322:SF18">
    <property type="entry name" value="S-ADENOSYLMETHIONINE_S-ADENOSYLHOMOCYSTEINE TRANSPORTER"/>
    <property type="match status" value="1"/>
</dbReference>
<evidence type="ECO:0000256" key="4">
    <source>
        <dbReference type="ARBA" id="ARBA00022989"/>
    </source>
</evidence>
<dbReference type="SUPFAM" id="SSF103481">
    <property type="entry name" value="Multidrug resistance efflux transporter EmrE"/>
    <property type="match status" value="2"/>
</dbReference>
<dbReference type="PANTHER" id="PTHR32322">
    <property type="entry name" value="INNER MEMBRANE TRANSPORTER"/>
    <property type="match status" value="1"/>
</dbReference>
<evidence type="ECO:0000256" key="2">
    <source>
        <dbReference type="ARBA" id="ARBA00022475"/>
    </source>
</evidence>